<reference evidence="1" key="1">
    <citation type="submission" date="2018-12" db="EMBL/GenBank/DDBJ databases">
        <title>Draft genome sequence of Flaovobacterium columnare BGFS27 isolated from channel catfish in Alabama.</title>
        <authorList>
            <person name="Cai W."/>
            <person name="Arias C."/>
        </authorList>
    </citation>
    <scope>NUCLEOTIDE SEQUENCE [LARGE SCALE GENOMIC DNA]</scope>
    <source>
        <strain evidence="1">BGFS27</strain>
    </source>
</reference>
<dbReference type="RefSeq" id="WP_127821781.1">
    <property type="nucleotide sequence ID" value="NZ_RWGX02000014.1"/>
</dbReference>
<accession>A0AA94JP83</accession>
<evidence type="ECO:0000313" key="1">
    <source>
        <dbReference type="EMBL" id="RVU89200.1"/>
    </source>
</evidence>
<protein>
    <submittedName>
        <fullName evidence="1">Uncharacterized protein</fullName>
    </submittedName>
</protein>
<proteinExistence type="predicted"/>
<name>A0AA94JP83_9FLAO</name>
<sequence>MVVFPGGYSGTLGQVQDIGKKNVCLFKIRNDYTLNHEGLYGLGLFHTHKDGTITNKNQKFVYTKFKTTNIMSYASASAGFPANTKVTTWHWQWKIVKSNVQ</sequence>
<comment type="caution">
    <text evidence="1">The sequence shown here is derived from an EMBL/GenBank/DDBJ whole genome shotgun (WGS) entry which is preliminary data.</text>
</comment>
<dbReference type="EMBL" id="RWGX01000003">
    <property type="protein sequence ID" value="RVU89200.1"/>
    <property type="molecule type" value="Genomic_DNA"/>
</dbReference>
<organism evidence="1">
    <name type="scientific">Flavobacterium columnare</name>
    <dbReference type="NCBI Taxonomy" id="996"/>
    <lineage>
        <taxon>Bacteria</taxon>
        <taxon>Pseudomonadati</taxon>
        <taxon>Bacteroidota</taxon>
        <taxon>Flavobacteriia</taxon>
        <taxon>Flavobacteriales</taxon>
        <taxon>Flavobacteriaceae</taxon>
        <taxon>Flavobacterium</taxon>
    </lineage>
</organism>
<gene>
    <name evidence="1" type="ORF">EJB19_03470</name>
</gene>
<dbReference type="AlphaFoldDB" id="A0AA94JP83"/>